<name>A0AAW2HJK2_9NEOP</name>
<feature type="region of interest" description="Disordered" evidence="1">
    <location>
        <begin position="230"/>
        <end position="261"/>
    </location>
</feature>
<reference evidence="2" key="1">
    <citation type="journal article" date="2024" name="Gigascience">
        <title>Chromosome-level genome of the poultry shaft louse Menopon gallinae provides insight into the host-switching and adaptive evolution of parasitic lice.</title>
        <authorList>
            <person name="Xu Y."/>
            <person name="Ma L."/>
            <person name="Liu S."/>
            <person name="Liang Y."/>
            <person name="Liu Q."/>
            <person name="He Z."/>
            <person name="Tian L."/>
            <person name="Duan Y."/>
            <person name="Cai W."/>
            <person name="Li H."/>
            <person name="Song F."/>
        </authorList>
    </citation>
    <scope>NUCLEOTIDE SEQUENCE</scope>
    <source>
        <strain evidence="2">Cailab_2023a</strain>
    </source>
</reference>
<accession>A0AAW2HJK2</accession>
<protein>
    <submittedName>
        <fullName evidence="2">Uncharacterized protein</fullName>
    </submittedName>
</protein>
<organism evidence="2">
    <name type="scientific">Menopon gallinae</name>
    <name type="common">poultry shaft louse</name>
    <dbReference type="NCBI Taxonomy" id="328185"/>
    <lineage>
        <taxon>Eukaryota</taxon>
        <taxon>Metazoa</taxon>
        <taxon>Ecdysozoa</taxon>
        <taxon>Arthropoda</taxon>
        <taxon>Hexapoda</taxon>
        <taxon>Insecta</taxon>
        <taxon>Pterygota</taxon>
        <taxon>Neoptera</taxon>
        <taxon>Paraneoptera</taxon>
        <taxon>Psocodea</taxon>
        <taxon>Troctomorpha</taxon>
        <taxon>Phthiraptera</taxon>
        <taxon>Amblycera</taxon>
        <taxon>Menoponidae</taxon>
        <taxon>Menopon</taxon>
    </lineage>
</organism>
<feature type="compositionally biased region" description="Polar residues" evidence="1">
    <location>
        <begin position="230"/>
        <end position="246"/>
    </location>
</feature>
<proteinExistence type="predicted"/>
<evidence type="ECO:0000256" key="1">
    <source>
        <dbReference type="SAM" id="MobiDB-lite"/>
    </source>
</evidence>
<dbReference type="EMBL" id="JARGDH010000004">
    <property type="protein sequence ID" value="KAL0270134.1"/>
    <property type="molecule type" value="Genomic_DNA"/>
</dbReference>
<feature type="region of interest" description="Disordered" evidence="1">
    <location>
        <begin position="174"/>
        <end position="193"/>
    </location>
</feature>
<sequence>MVMISFWADRDQTSCFTRKSPLAFFANLFKKKKYKVEKCNEVNIKNNQIPKVPNTLSVSVMDMRMTSPCPVSPALSTLTLTPGRTRDIDQDMEALRLSRQDNPFLQVLASRESLAESLFESESDDMNLMSQEFPNELDVDPLSLPEIHEHMIRSPPPTNWPKSPYFKVFTFPNVNQTETGQGNDNQSGNDMKTDKITSSQVMKDQLEANSRISKLNEFVHTESRYYSTIHSTHSPRSCLTQKPHQRSSSECRGNDDEMCLA</sequence>
<evidence type="ECO:0000313" key="2">
    <source>
        <dbReference type="EMBL" id="KAL0270134.1"/>
    </source>
</evidence>
<gene>
    <name evidence="2" type="ORF">PYX00_007635</name>
</gene>
<dbReference type="AlphaFoldDB" id="A0AAW2HJK2"/>
<comment type="caution">
    <text evidence="2">The sequence shown here is derived from an EMBL/GenBank/DDBJ whole genome shotgun (WGS) entry which is preliminary data.</text>
</comment>